<evidence type="ECO:0000256" key="2">
    <source>
        <dbReference type="SAM" id="Coils"/>
    </source>
</evidence>
<dbReference type="PANTHER" id="PTHR31775:SF5">
    <property type="entry name" value="REMORIN 1.4"/>
    <property type="match status" value="1"/>
</dbReference>
<feature type="domain" description="Remorin C-terminal" evidence="4">
    <location>
        <begin position="100"/>
        <end position="205"/>
    </location>
</feature>
<evidence type="ECO:0000313" key="6">
    <source>
        <dbReference type="Proteomes" id="UP001327560"/>
    </source>
</evidence>
<dbReference type="AlphaFoldDB" id="A0AAQ3KS31"/>
<feature type="coiled-coil region" evidence="2">
    <location>
        <begin position="135"/>
        <end position="162"/>
    </location>
</feature>
<sequence length="212" mass="23187">MGDEYAPTTTKAKTPLEAAVAMDDKARTLPEVAGADNGSGKNLPEPVGAAEGKVAVPLPQPPVEKPEENKASMMDSSSLQRTVESSAGRDARLALVENQKTMSLIEAWERSEMTKVETKAEKKMTAIHSWENSKKATLEADISKMEEKLEKKKAEYAEKQKNKIAMIHKEGVEKRAMVQVNRAEATLKIEEAATKYRACGVTPKKDHGCCIC</sequence>
<evidence type="ECO:0000256" key="1">
    <source>
        <dbReference type="ARBA" id="ARBA00005711"/>
    </source>
</evidence>
<dbReference type="Proteomes" id="UP001327560">
    <property type="component" value="Chromosome 7"/>
</dbReference>
<evidence type="ECO:0000313" key="5">
    <source>
        <dbReference type="EMBL" id="WOL13325.1"/>
    </source>
</evidence>
<dbReference type="InterPro" id="IPR005516">
    <property type="entry name" value="Remorin_C"/>
</dbReference>
<dbReference type="Pfam" id="PF03763">
    <property type="entry name" value="Remorin_C"/>
    <property type="match status" value="1"/>
</dbReference>
<dbReference type="EMBL" id="CP136896">
    <property type="protein sequence ID" value="WOL13325.1"/>
    <property type="molecule type" value="Genomic_DNA"/>
</dbReference>
<keyword evidence="6" id="KW-1185">Reference proteome</keyword>
<gene>
    <name evidence="5" type="ORF">Cni_G22095</name>
</gene>
<dbReference type="PANTHER" id="PTHR31775">
    <property type="entry name" value="OS02G0117200 PROTEIN"/>
    <property type="match status" value="1"/>
</dbReference>
<evidence type="ECO:0000256" key="3">
    <source>
        <dbReference type="SAM" id="MobiDB-lite"/>
    </source>
</evidence>
<comment type="similarity">
    <text evidence="1">Belongs to the remorin family.</text>
</comment>
<keyword evidence="2" id="KW-0175">Coiled coil</keyword>
<accession>A0AAQ3KS31</accession>
<name>A0AAQ3KS31_9LILI</name>
<feature type="region of interest" description="Disordered" evidence="3">
    <location>
        <begin position="24"/>
        <end position="86"/>
    </location>
</feature>
<protein>
    <submittedName>
        <fullName evidence="5">Remorin-like</fullName>
    </submittedName>
</protein>
<feature type="compositionally biased region" description="Polar residues" evidence="3">
    <location>
        <begin position="74"/>
        <end position="85"/>
    </location>
</feature>
<organism evidence="5 6">
    <name type="scientific">Canna indica</name>
    <name type="common">Indian-shot</name>
    <dbReference type="NCBI Taxonomy" id="4628"/>
    <lineage>
        <taxon>Eukaryota</taxon>
        <taxon>Viridiplantae</taxon>
        <taxon>Streptophyta</taxon>
        <taxon>Embryophyta</taxon>
        <taxon>Tracheophyta</taxon>
        <taxon>Spermatophyta</taxon>
        <taxon>Magnoliopsida</taxon>
        <taxon>Liliopsida</taxon>
        <taxon>Zingiberales</taxon>
        <taxon>Cannaceae</taxon>
        <taxon>Canna</taxon>
    </lineage>
</organism>
<reference evidence="5 6" key="1">
    <citation type="submission" date="2023-10" db="EMBL/GenBank/DDBJ databases">
        <title>Chromosome-scale genome assembly provides insights into flower coloration mechanisms of Canna indica.</title>
        <authorList>
            <person name="Li C."/>
        </authorList>
    </citation>
    <scope>NUCLEOTIDE SEQUENCE [LARGE SCALE GENOMIC DNA]</scope>
    <source>
        <tissue evidence="5">Flower</tissue>
    </source>
</reference>
<evidence type="ECO:0000259" key="4">
    <source>
        <dbReference type="Pfam" id="PF03763"/>
    </source>
</evidence>
<proteinExistence type="inferred from homology"/>